<dbReference type="InterPro" id="IPR002397">
    <property type="entry name" value="Cyt_P450_B"/>
</dbReference>
<reference evidence="9" key="1">
    <citation type="submission" date="2016-10" db="EMBL/GenBank/DDBJ databases">
        <authorList>
            <person name="Varghese N."/>
            <person name="Submissions S."/>
        </authorList>
    </citation>
    <scope>NUCLEOTIDE SEQUENCE [LARGE SCALE GENOMIC DNA]</scope>
    <source>
        <strain evidence="9">DSM 44232</strain>
    </source>
</reference>
<dbReference type="Gene3D" id="1.10.630.10">
    <property type="entry name" value="Cytochrome P450"/>
    <property type="match status" value="1"/>
</dbReference>
<dbReference type="SUPFAM" id="SSF48264">
    <property type="entry name" value="Cytochrome P450"/>
    <property type="match status" value="1"/>
</dbReference>
<dbReference type="AlphaFoldDB" id="A0A1I6FJN3"/>
<sequence length="411" mass="46318">MSTPIPIHLRRFGFRLDPELERLREQEPMSRLTLPNGYRVWLVTNHRLVREVLANPETFGNNEQGWFDPANEGWAPTPAAGPDREYELHGNITEYNAPEHGRLRKLLAPAFSARRVKELRPLVEGIVDDCLESMISAGSPADLVKHFTLPIPSLTICELLGVPYRDRVEFERRGRDRLDTKLPRAVRLRALHESRQYMVDFIASERAQPGDGFIGRLVQEHGHEIDDHELVGAADILLLGGFETTAHMLALGTLLLLQTPHHWADVRNGENVDEIVEELLRHLSVVQTGMPRVAHRDVEIAGQLVRAGERILCSLPSANHDPEAFAQNADVFQPLRTNKSHLAFGHGIHYCLGASLARLEMRSSYQALARRLPSLRLAESPSSDQYLQSSNVFGLGSLMVEWEPEDRLRAS</sequence>
<proteinExistence type="inferred from homology"/>
<accession>A0A1I6FJN3</accession>
<keyword evidence="6 7" id="KW-0503">Monooxygenase</keyword>
<dbReference type="GO" id="GO:0005506">
    <property type="term" value="F:iron ion binding"/>
    <property type="evidence" value="ECO:0007669"/>
    <property type="project" value="InterPro"/>
</dbReference>
<dbReference type="PANTHER" id="PTHR46696:SF1">
    <property type="entry name" value="CYTOCHROME P450 YJIB-RELATED"/>
    <property type="match status" value="1"/>
</dbReference>
<protein>
    <submittedName>
        <fullName evidence="8">Cytochrome P450</fullName>
    </submittedName>
</protein>
<gene>
    <name evidence="8" type="ORF">SAMN04488564_13012</name>
</gene>
<keyword evidence="2 7" id="KW-0349">Heme</keyword>
<dbReference type="PROSITE" id="PS00086">
    <property type="entry name" value="CYTOCHROME_P450"/>
    <property type="match status" value="1"/>
</dbReference>
<dbReference type="GO" id="GO:0004497">
    <property type="term" value="F:monooxygenase activity"/>
    <property type="evidence" value="ECO:0007669"/>
    <property type="project" value="UniProtKB-KW"/>
</dbReference>
<dbReference type="RefSeq" id="WP_093606516.1">
    <property type="nucleotide sequence ID" value="NZ_FOYL01000030.1"/>
</dbReference>
<evidence type="ECO:0000256" key="2">
    <source>
        <dbReference type="ARBA" id="ARBA00022617"/>
    </source>
</evidence>
<dbReference type="InterPro" id="IPR001128">
    <property type="entry name" value="Cyt_P450"/>
</dbReference>
<evidence type="ECO:0000256" key="7">
    <source>
        <dbReference type="RuleBase" id="RU000461"/>
    </source>
</evidence>
<evidence type="ECO:0000256" key="1">
    <source>
        <dbReference type="ARBA" id="ARBA00010617"/>
    </source>
</evidence>
<keyword evidence="4 7" id="KW-0560">Oxidoreductase</keyword>
<organism evidence="8 9">
    <name type="scientific">Lentzea waywayandensis</name>
    <dbReference type="NCBI Taxonomy" id="84724"/>
    <lineage>
        <taxon>Bacteria</taxon>
        <taxon>Bacillati</taxon>
        <taxon>Actinomycetota</taxon>
        <taxon>Actinomycetes</taxon>
        <taxon>Pseudonocardiales</taxon>
        <taxon>Pseudonocardiaceae</taxon>
        <taxon>Lentzea</taxon>
    </lineage>
</organism>
<dbReference type="STRING" id="84724.SAMN04488564_13012"/>
<evidence type="ECO:0000313" key="9">
    <source>
        <dbReference type="Proteomes" id="UP000198583"/>
    </source>
</evidence>
<dbReference type="EMBL" id="FOYL01000030">
    <property type="protein sequence ID" value="SFR30163.1"/>
    <property type="molecule type" value="Genomic_DNA"/>
</dbReference>
<dbReference type="InterPro" id="IPR036396">
    <property type="entry name" value="Cyt_P450_sf"/>
</dbReference>
<dbReference type="Proteomes" id="UP000198583">
    <property type="component" value="Unassembled WGS sequence"/>
</dbReference>
<name>A0A1I6FJN3_9PSEU</name>
<dbReference type="OrthoDB" id="3664945at2"/>
<dbReference type="FunFam" id="1.10.630.10:FF:000018">
    <property type="entry name" value="Cytochrome P450 monooxygenase"/>
    <property type="match status" value="1"/>
</dbReference>
<evidence type="ECO:0000256" key="6">
    <source>
        <dbReference type="ARBA" id="ARBA00023033"/>
    </source>
</evidence>
<evidence type="ECO:0000256" key="4">
    <source>
        <dbReference type="ARBA" id="ARBA00023002"/>
    </source>
</evidence>
<dbReference type="PANTHER" id="PTHR46696">
    <property type="entry name" value="P450, PUTATIVE (EUROFUNG)-RELATED"/>
    <property type="match status" value="1"/>
</dbReference>
<evidence type="ECO:0000256" key="3">
    <source>
        <dbReference type="ARBA" id="ARBA00022723"/>
    </source>
</evidence>
<dbReference type="Pfam" id="PF00067">
    <property type="entry name" value="p450"/>
    <property type="match status" value="1"/>
</dbReference>
<keyword evidence="5 7" id="KW-0408">Iron</keyword>
<dbReference type="GO" id="GO:0016705">
    <property type="term" value="F:oxidoreductase activity, acting on paired donors, with incorporation or reduction of molecular oxygen"/>
    <property type="evidence" value="ECO:0007669"/>
    <property type="project" value="InterPro"/>
</dbReference>
<dbReference type="PRINTS" id="PR00359">
    <property type="entry name" value="BP450"/>
</dbReference>
<dbReference type="InterPro" id="IPR017972">
    <property type="entry name" value="Cyt_P450_CS"/>
</dbReference>
<keyword evidence="3 7" id="KW-0479">Metal-binding</keyword>
<dbReference type="GO" id="GO:0020037">
    <property type="term" value="F:heme binding"/>
    <property type="evidence" value="ECO:0007669"/>
    <property type="project" value="InterPro"/>
</dbReference>
<keyword evidence="9" id="KW-1185">Reference proteome</keyword>
<evidence type="ECO:0000256" key="5">
    <source>
        <dbReference type="ARBA" id="ARBA00023004"/>
    </source>
</evidence>
<dbReference type="PRINTS" id="PR00385">
    <property type="entry name" value="P450"/>
</dbReference>
<dbReference type="CDD" id="cd11030">
    <property type="entry name" value="CYP105-like"/>
    <property type="match status" value="1"/>
</dbReference>
<evidence type="ECO:0000313" key="8">
    <source>
        <dbReference type="EMBL" id="SFR30163.1"/>
    </source>
</evidence>
<comment type="similarity">
    <text evidence="1 7">Belongs to the cytochrome P450 family.</text>
</comment>